<accession>A0A0E9RL31</accession>
<reference evidence="1" key="1">
    <citation type="submission" date="2014-11" db="EMBL/GenBank/DDBJ databases">
        <authorList>
            <person name="Amaro Gonzalez C."/>
        </authorList>
    </citation>
    <scope>NUCLEOTIDE SEQUENCE</scope>
</reference>
<evidence type="ECO:0000313" key="1">
    <source>
        <dbReference type="EMBL" id="JAH29831.1"/>
    </source>
</evidence>
<dbReference type="AlphaFoldDB" id="A0A0E9RL31"/>
<dbReference type="EMBL" id="GBXM01078746">
    <property type="protein sequence ID" value="JAH29831.1"/>
    <property type="molecule type" value="Transcribed_RNA"/>
</dbReference>
<proteinExistence type="predicted"/>
<reference evidence="1" key="2">
    <citation type="journal article" date="2015" name="Fish Shellfish Immunol.">
        <title>Early steps in the European eel (Anguilla anguilla)-Vibrio vulnificus interaction in the gills: Role of the RtxA13 toxin.</title>
        <authorList>
            <person name="Callol A."/>
            <person name="Pajuelo D."/>
            <person name="Ebbesson L."/>
            <person name="Teles M."/>
            <person name="MacKenzie S."/>
            <person name="Amaro C."/>
        </authorList>
    </citation>
    <scope>NUCLEOTIDE SEQUENCE</scope>
</reference>
<protein>
    <submittedName>
        <fullName evidence="1">Uncharacterized protein</fullName>
    </submittedName>
</protein>
<name>A0A0E9RL31_ANGAN</name>
<sequence length="49" mass="5546">MHTLTNMHTPACMYTFRLLREADRSCSSLAVRFYLLVTSPSTVESAFCS</sequence>
<organism evidence="1">
    <name type="scientific">Anguilla anguilla</name>
    <name type="common">European freshwater eel</name>
    <name type="synonym">Muraena anguilla</name>
    <dbReference type="NCBI Taxonomy" id="7936"/>
    <lineage>
        <taxon>Eukaryota</taxon>
        <taxon>Metazoa</taxon>
        <taxon>Chordata</taxon>
        <taxon>Craniata</taxon>
        <taxon>Vertebrata</taxon>
        <taxon>Euteleostomi</taxon>
        <taxon>Actinopterygii</taxon>
        <taxon>Neopterygii</taxon>
        <taxon>Teleostei</taxon>
        <taxon>Anguilliformes</taxon>
        <taxon>Anguillidae</taxon>
        <taxon>Anguilla</taxon>
    </lineage>
</organism>